<organism evidence="1 2">
    <name type="scientific">Trichonephila clavata</name>
    <name type="common">Joro spider</name>
    <name type="synonym">Nephila clavata</name>
    <dbReference type="NCBI Taxonomy" id="2740835"/>
    <lineage>
        <taxon>Eukaryota</taxon>
        <taxon>Metazoa</taxon>
        <taxon>Ecdysozoa</taxon>
        <taxon>Arthropoda</taxon>
        <taxon>Chelicerata</taxon>
        <taxon>Arachnida</taxon>
        <taxon>Araneae</taxon>
        <taxon>Araneomorphae</taxon>
        <taxon>Entelegynae</taxon>
        <taxon>Araneoidea</taxon>
        <taxon>Nephilidae</taxon>
        <taxon>Trichonephila</taxon>
    </lineage>
</organism>
<reference evidence="1" key="1">
    <citation type="submission" date="2020-07" db="EMBL/GenBank/DDBJ databases">
        <title>Multicomponent nature underlies the extraordinary mechanical properties of spider dragline silk.</title>
        <authorList>
            <person name="Kono N."/>
            <person name="Nakamura H."/>
            <person name="Mori M."/>
            <person name="Yoshida Y."/>
            <person name="Ohtoshi R."/>
            <person name="Malay A.D."/>
            <person name="Moran D.A.P."/>
            <person name="Tomita M."/>
            <person name="Numata K."/>
            <person name="Arakawa K."/>
        </authorList>
    </citation>
    <scope>NUCLEOTIDE SEQUENCE</scope>
</reference>
<evidence type="ECO:0000313" key="1">
    <source>
        <dbReference type="EMBL" id="GFQ77155.1"/>
    </source>
</evidence>
<gene>
    <name evidence="1" type="ORF">TNCT_428261</name>
</gene>
<dbReference type="EMBL" id="BMAO01021747">
    <property type="protein sequence ID" value="GFQ77155.1"/>
    <property type="molecule type" value="Genomic_DNA"/>
</dbReference>
<name>A0A8X6FCX0_TRICU</name>
<sequence length="96" mass="10531">MMINLASEKMSCSCNIPFAVVVSESFKKLIHILRPSFKPPLRKELAGSLLEAVYNEMDGLVCEKLKGNEGTLVIDGLSNIHHKSIITSCIQVKGES</sequence>
<evidence type="ECO:0000313" key="2">
    <source>
        <dbReference type="Proteomes" id="UP000887116"/>
    </source>
</evidence>
<dbReference type="OrthoDB" id="1607513at2759"/>
<accession>A0A8X6FCX0</accession>
<protein>
    <submittedName>
        <fullName evidence="1">Uncharacterized protein</fullName>
    </submittedName>
</protein>
<keyword evidence="2" id="KW-1185">Reference proteome</keyword>
<proteinExistence type="predicted"/>
<comment type="caution">
    <text evidence="1">The sequence shown here is derived from an EMBL/GenBank/DDBJ whole genome shotgun (WGS) entry which is preliminary data.</text>
</comment>
<dbReference type="AlphaFoldDB" id="A0A8X6FCX0"/>
<dbReference type="Proteomes" id="UP000887116">
    <property type="component" value="Unassembled WGS sequence"/>
</dbReference>